<comment type="caution">
    <text evidence="1">The sequence shown here is derived from an EMBL/GenBank/DDBJ whole genome shotgun (WGS) entry which is preliminary data.</text>
</comment>
<protein>
    <submittedName>
        <fullName evidence="1">Uncharacterized protein</fullName>
    </submittedName>
</protein>
<dbReference type="AlphaFoldDB" id="M6CZA4"/>
<dbReference type="Proteomes" id="UP000011988">
    <property type="component" value="Unassembled WGS sequence"/>
</dbReference>
<gene>
    <name evidence="1" type="ORF">LEP1GSC194_1619</name>
</gene>
<proteinExistence type="predicted"/>
<evidence type="ECO:0000313" key="2">
    <source>
        <dbReference type="Proteomes" id="UP000011988"/>
    </source>
</evidence>
<organism evidence="1 2">
    <name type="scientific">Leptospira alstonii serovar Sichuan str. 79601</name>
    <dbReference type="NCBI Taxonomy" id="1218565"/>
    <lineage>
        <taxon>Bacteria</taxon>
        <taxon>Pseudomonadati</taxon>
        <taxon>Spirochaetota</taxon>
        <taxon>Spirochaetia</taxon>
        <taxon>Leptospirales</taxon>
        <taxon>Leptospiraceae</taxon>
        <taxon>Leptospira</taxon>
    </lineage>
</organism>
<accession>M6CZA4</accession>
<dbReference type="EMBL" id="ANIK01000054">
    <property type="protein sequence ID" value="EMJ94253.1"/>
    <property type="molecule type" value="Genomic_DNA"/>
</dbReference>
<sequence>MHIAEIETFECLYNFLKIEIDLEQPKLRKYLLSEIVVQLEIIVSKLQ</sequence>
<name>M6CZA4_9LEPT</name>
<reference evidence="1 2" key="1">
    <citation type="submission" date="2013-01" db="EMBL/GenBank/DDBJ databases">
        <authorList>
            <person name="Harkins D.M."/>
            <person name="Durkin A.S."/>
            <person name="Brinkac L.M."/>
            <person name="Haft D.H."/>
            <person name="Selengut J.D."/>
            <person name="Sanka R."/>
            <person name="DePew J."/>
            <person name="Purushe J."/>
            <person name="Galloway R.L."/>
            <person name="Vinetz J.M."/>
            <person name="Sutton G.G."/>
            <person name="Nierman W.C."/>
            <person name="Fouts D.E."/>
        </authorList>
    </citation>
    <scope>NUCLEOTIDE SEQUENCE [LARGE SCALE GENOMIC DNA]</scope>
    <source>
        <strain evidence="1 2">79601</strain>
    </source>
</reference>
<evidence type="ECO:0000313" key="1">
    <source>
        <dbReference type="EMBL" id="EMJ94253.1"/>
    </source>
</evidence>